<proteinExistence type="predicted"/>
<evidence type="ECO:0000313" key="1">
    <source>
        <dbReference type="EMBL" id="SQC21308.1"/>
    </source>
</evidence>
<reference evidence="4 5" key="1">
    <citation type="submission" date="2018-06" db="EMBL/GenBank/DDBJ databases">
        <authorList>
            <consortium name="Pathogen Informatics"/>
            <person name="Doyle S."/>
        </authorList>
    </citation>
    <scope>NUCLEOTIDE SEQUENCE [LARGE SCALE GENOMIC DNA]</scope>
    <source>
        <strain evidence="2 6">NCTC204</strain>
        <strain evidence="3 5">NCTC9617</strain>
        <strain evidence="1 4">NCTC9645</strain>
    </source>
</reference>
<dbReference type="Gene3D" id="3.30.43.10">
    <property type="entry name" value="Uridine Diphospho-n-acetylenolpyruvylglucosamine Reductase, domain 2"/>
    <property type="match status" value="1"/>
</dbReference>
<dbReference type="EMBL" id="UASO01000004">
    <property type="protein sequence ID" value="SQC21308.1"/>
    <property type="molecule type" value="Genomic_DNA"/>
</dbReference>
<dbReference type="SUPFAM" id="SSF56176">
    <property type="entry name" value="FAD-binding/transporter-associated domain-like"/>
    <property type="match status" value="1"/>
</dbReference>
<evidence type="ECO:0000313" key="5">
    <source>
        <dbReference type="Proteomes" id="UP000255167"/>
    </source>
</evidence>
<evidence type="ECO:0000313" key="6">
    <source>
        <dbReference type="Proteomes" id="UP000255192"/>
    </source>
</evidence>
<dbReference type="EMBL" id="UGNC01000007">
    <property type="protein sequence ID" value="STX07967.1"/>
    <property type="molecule type" value="Genomic_DNA"/>
</dbReference>
<evidence type="ECO:0000313" key="2">
    <source>
        <dbReference type="EMBL" id="STU81344.1"/>
    </source>
</evidence>
<dbReference type="GO" id="GO:0050660">
    <property type="term" value="F:flavin adenine dinucleotide binding"/>
    <property type="evidence" value="ECO:0007669"/>
    <property type="project" value="InterPro"/>
</dbReference>
<organism evidence="1 4">
    <name type="scientific">Klebsiella pneumoniae</name>
    <dbReference type="NCBI Taxonomy" id="573"/>
    <lineage>
        <taxon>Bacteria</taxon>
        <taxon>Pseudomonadati</taxon>
        <taxon>Pseudomonadota</taxon>
        <taxon>Gammaproteobacteria</taxon>
        <taxon>Enterobacterales</taxon>
        <taxon>Enterobacteriaceae</taxon>
        <taxon>Klebsiella/Raoultella group</taxon>
        <taxon>Klebsiella</taxon>
        <taxon>Klebsiella pneumoniae complex</taxon>
    </lineage>
</organism>
<accession>A0A2X3CWJ3</accession>
<evidence type="ECO:0000313" key="4">
    <source>
        <dbReference type="Proteomes" id="UP000250675"/>
    </source>
</evidence>
<dbReference type="GO" id="GO:0008762">
    <property type="term" value="F:UDP-N-acetylmuramate dehydrogenase activity"/>
    <property type="evidence" value="ECO:0007669"/>
    <property type="project" value="UniProtKB-EC"/>
</dbReference>
<dbReference type="InterPro" id="IPR016167">
    <property type="entry name" value="FAD-bd_PCMH_sub1"/>
</dbReference>
<keyword evidence="1" id="KW-0560">Oxidoreductase</keyword>
<protein>
    <submittedName>
        <fullName evidence="1">UDP-N-acetylenolpyruvoylglucosamine reductase</fullName>
        <ecNumber evidence="1">1.3.1.98</ecNumber>
    </submittedName>
</protein>
<dbReference type="Proteomes" id="UP000255167">
    <property type="component" value="Unassembled WGS sequence"/>
</dbReference>
<dbReference type="AlphaFoldDB" id="A0A2X3CWJ3"/>
<dbReference type="EMBL" id="UGMD01000002">
    <property type="protein sequence ID" value="STU81344.1"/>
    <property type="molecule type" value="Genomic_DNA"/>
</dbReference>
<dbReference type="Proteomes" id="UP000255192">
    <property type="component" value="Unassembled WGS sequence"/>
</dbReference>
<dbReference type="Proteomes" id="UP000250675">
    <property type="component" value="Unassembled WGS sequence"/>
</dbReference>
<dbReference type="InterPro" id="IPR036318">
    <property type="entry name" value="FAD-bd_PCMH-like_sf"/>
</dbReference>
<evidence type="ECO:0000313" key="3">
    <source>
        <dbReference type="EMBL" id="STX07967.1"/>
    </source>
</evidence>
<dbReference type="EC" id="1.3.1.98" evidence="1"/>
<sequence>MNHSLKPWNTFGIERFAKTIVRAETEQQLLSAWQTAAAAGEPTLILGKAVMSCF</sequence>
<gene>
    <name evidence="1" type="primary">murB_1</name>
    <name evidence="2" type="synonym">murB_2</name>
    <name evidence="2" type="ORF">NCTC204_01614</name>
    <name evidence="3" type="ORF">NCTC9617_06988</name>
    <name evidence="1" type="ORF">NCTC9645_02157</name>
</gene>
<name>A0A2X3CWJ3_KLEPN</name>